<dbReference type="EMBL" id="CP036280">
    <property type="protein sequence ID" value="QDU70415.1"/>
    <property type="molecule type" value="Genomic_DNA"/>
</dbReference>
<evidence type="ECO:0000259" key="5">
    <source>
        <dbReference type="PROSITE" id="PS50893"/>
    </source>
</evidence>
<dbReference type="Gene3D" id="3.40.50.300">
    <property type="entry name" value="P-loop containing nucleotide triphosphate hydrolases"/>
    <property type="match status" value="1"/>
</dbReference>
<keyword evidence="2" id="KW-0813">Transport</keyword>
<dbReference type="GO" id="GO:0016887">
    <property type="term" value="F:ATP hydrolysis activity"/>
    <property type="evidence" value="ECO:0007669"/>
    <property type="project" value="InterPro"/>
</dbReference>
<name>A0A518BTY7_9BACT</name>
<dbReference type="GO" id="GO:0015697">
    <property type="term" value="P:quaternary ammonium group transport"/>
    <property type="evidence" value="ECO:0007669"/>
    <property type="project" value="UniProtKB-ARBA"/>
</dbReference>
<dbReference type="InterPro" id="IPR017871">
    <property type="entry name" value="ABC_transporter-like_CS"/>
</dbReference>
<dbReference type="InterPro" id="IPR003439">
    <property type="entry name" value="ABC_transporter-like_ATP-bd"/>
</dbReference>
<reference evidence="6 7" key="1">
    <citation type="submission" date="2019-02" db="EMBL/GenBank/DDBJ databases">
        <title>Deep-cultivation of Planctomycetes and their phenomic and genomic characterization uncovers novel biology.</title>
        <authorList>
            <person name="Wiegand S."/>
            <person name="Jogler M."/>
            <person name="Boedeker C."/>
            <person name="Pinto D."/>
            <person name="Vollmers J."/>
            <person name="Rivas-Marin E."/>
            <person name="Kohn T."/>
            <person name="Peeters S.H."/>
            <person name="Heuer A."/>
            <person name="Rast P."/>
            <person name="Oberbeckmann S."/>
            <person name="Bunk B."/>
            <person name="Jeske O."/>
            <person name="Meyerdierks A."/>
            <person name="Storesund J.E."/>
            <person name="Kallscheuer N."/>
            <person name="Luecker S."/>
            <person name="Lage O.M."/>
            <person name="Pohl T."/>
            <person name="Merkel B.J."/>
            <person name="Hornburger P."/>
            <person name="Mueller R.-W."/>
            <person name="Bruemmer F."/>
            <person name="Labrenz M."/>
            <person name="Spormann A.M."/>
            <person name="Op den Camp H."/>
            <person name="Overmann J."/>
            <person name="Amann R."/>
            <person name="Jetten M.S.M."/>
            <person name="Mascher T."/>
            <person name="Medema M.H."/>
            <person name="Devos D.P."/>
            <person name="Kaster A.-K."/>
            <person name="Ovreas L."/>
            <person name="Rohde M."/>
            <person name="Galperin M.Y."/>
            <person name="Jogler C."/>
        </authorList>
    </citation>
    <scope>NUCLEOTIDE SEQUENCE [LARGE SCALE GENOMIC DNA]</scope>
    <source>
        <strain evidence="6 7">Pan265</strain>
    </source>
</reference>
<dbReference type="PROSITE" id="PS50893">
    <property type="entry name" value="ABC_TRANSPORTER_2"/>
    <property type="match status" value="1"/>
</dbReference>
<dbReference type="FunFam" id="3.40.50.300:FF:000425">
    <property type="entry name" value="Probable ABC transporter, ATP-binding subunit"/>
    <property type="match status" value="1"/>
</dbReference>
<dbReference type="RefSeq" id="WP_145444498.1">
    <property type="nucleotide sequence ID" value="NZ_CP036280.1"/>
</dbReference>
<organism evidence="6 7">
    <name type="scientific">Mucisphaera calidilacus</name>
    <dbReference type="NCBI Taxonomy" id="2527982"/>
    <lineage>
        <taxon>Bacteria</taxon>
        <taxon>Pseudomonadati</taxon>
        <taxon>Planctomycetota</taxon>
        <taxon>Phycisphaerae</taxon>
        <taxon>Phycisphaerales</taxon>
        <taxon>Phycisphaeraceae</taxon>
        <taxon>Mucisphaera</taxon>
    </lineage>
</organism>
<dbReference type="OrthoDB" id="9790614at2"/>
<dbReference type="InterPro" id="IPR003593">
    <property type="entry name" value="AAA+_ATPase"/>
</dbReference>
<dbReference type="PROSITE" id="PS00211">
    <property type="entry name" value="ABC_TRANSPORTER_1"/>
    <property type="match status" value="1"/>
</dbReference>
<dbReference type="SUPFAM" id="SSF52540">
    <property type="entry name" value="P-loop containing nucleoside triphosphate hydrolases"/>
    <property type="match status" value="1"/>
</dbReference>
<keyword evidence="3" id="KW-0547">Nucleotide-binding</keyword>
<dbReference type="KEGG" id="mcad:Pan265_02420"/>
<evidence type="ECO:0000256" key="1">
    <source>
        <dbReference type="ARBA" id="ARBA00005417"/>
    </source>
</evidence>
<dbReference type="InterPro" id="IPR027417">
    <property type="entry name" value="P-loop_NTPase"/>
</dbReference>
<accession>A0A518BTY7</accession>
<dbReference type="Pfam" id="PF00005">
    <property type="entry name" value="ABC_tran"/>
    <property type="match status" value="1"/>
</dbReference>
<evidence type="ECO:0000256" key="4">
    <source>
        <dbReference type="ARBA" id="ARBA00022840"/>
    </source>
</evidence>
<dbReference type="Proteomes" id="UP000320386">
    <property type="component" value="Chromosome"/>
</dbReference>
<protein>
    <submittedName>
        <fullName evidence="6">Choline transport ATP-binding protein OpuBA</fullName>
    </submittedName>
</protein>
<evidence type="ECO:0000313" key="7">
    <source>
        <dbReference type="Proteomes" id="UP000320386"/>
    </source>
</evidence>
<comment type="similarity">
    <text evidence="1">Belongs to the ABC transporter superfamily.</text>
</comment>
<dbReference type="PANTHER" id="PTHR43117:SF4">
    <property type="entry name" value="OSMOPROTECTANT IMPORT ATP-BINDING PROTEIN OSMV"/>
    <property type="match status" value="1"/>
</dbReference>
<evidence type="ECO:0000256" key="3">
    <source>
        <dbReference type="ARBA" id="ARBA00022741"/>
    </source>
</evidence>
<evidence type="ECO:0000256" key="2">
    <source>
        <dbReference type="ARBA" id="ARBA00022448"/>
    </source>
</evidence>
<keyword evidence="4 6" id="KW-0067">ATP-binding</keyword>
<dbReference type="PANTHER" id="PTHR43117">
    <property type="entry name" value="OSMOPROTECTANT IMPORT ATP-BINDING PROTEIN OSMV"/>
    <property type="match status" value="1"/>
</dbReference>
<gene>
    <name evidence="6" type="primary">opuBA</name>
    <name evidence="6" type="ORF">Pan265_02420</name>
</gene>
<evidence type="ECO:0000313" key="6">
    <source>
        <dbReference type="EMBL" id="QDU70415.1"/>
    </source>
</evidence>
<dbReference type="AlphaFoldDB" id="A0A518BTY7"/>
<proteinExistence type="inferred from homology"/>
<sequence length="258" mass="28579">MINLENVTKRFAGGATAVDDVSLEIRQGELVVLVGESGCGKTTTLRLINRLIDPTEGTIRIEGDDILTQNVVSLRRSIGYVIQEVGLFPHLTARENVSLIPRMIGWDRSRTRDRSTELLNLVNLDPDEYADRLPRQMSGGQRQRVGIARALAVEPRIMLMDEPFGAIDPLNRDELQQEFLAIHKRLNLTTVMVTHDIGEALLLADRIAVMAQGNIVRCATPAELAQNPGSETVERLIHDPLERSVKLAALVRNGNDHG</sequence>
<dbReference type="GO" id="GO:0005524">
    <property type="term" value="F:ATP binding"/>
    <property type="evidence" value="ECO:0007669"/>
    <property type="project" value="UniProtKB-KW"/>
</dbReference>
<dbReference type="SMART" id="SM00382">
    <property type="entry name" value="AAA"/>
    <property type="match status" value="1"/>
</dbReference>
<keyword evidence="7" id="KW-1185">Reference proteome</keyword>
<feature type="domain" description="ABC transporter" evidence="5">
    <location>
        <begin position="2"/>
        <end position="237"/>
    </location>
</feature>